<accession>A0ABR1XGJ4</accession>
<comment type="caution">
    <text evidence="2">The sequence shown here is derived from an EMBL/GenBank/DDBJ whole genome shotgun (WGS) entry which is preliminary data.</text>
</comment>
<dbReference type="EMBL" id="JBBWUH010000012">
    <property type="protein sequence ID" value="KAK8153706.1"/>
    <property type="molecule type" value="Genomic_DNA"/>
</dbReference>
<dbReference type="Proteomes" id="UP001456524">
    <property type="component" value="Unassembled WGS sequence"/>
</dbReference>
<gene>
    <name evidence="2" type="ORF">IWX90DRAFT_76634</name>
</gene>
<keyword evidence="3" id="KW-1185">Reference proteome</keyword>
<reference evidence="2 3" key="1">
    <citation type="journal article" date="2022" name="G3 (Bethesda)">
        <title>Enemy or ally: a genomic approach to elucidate the lifestyle of Phyllosticta citrichinaensis.</title>
        <authorList>
            <person name="Buijs V.A."/>
            <person name="Groenewald J.Z."/>
            <person name="Haridas S."/>
            <person name="LaButti K.M."/>
            <person name="Lipzen A."/>
            <person name="Martin F.M."/>
            <person name="Barry K."/>
            <person name="Grigoriev I.V."/>
            <person name="Crous P.W."/>
            <person name="Seidl M.F."/>
        </authorList>
    </citation>
    <scope>NUCLEOTIDE SEQUENCE [LARGE SCALE GENOMIC DNA]</scope>
    <source>
        <strain evidence="2 3">CBS 129764</strain>
    </source>
</reference>
<organism evidence="2 3">
    <name type="scientific">Phyllosticta citrichinensis</name>
    <dbReference type="NCBI Taxonomy" id="1130410"/>
    <lineage>
        <taxon>Eukaryota</taxon>
        <taxon>Fungi</taxon>
        <taxon>Dikarya</taxon>
        <taxon>Ascomycota</taxon>
        <taxon>Pezizomycotina</taxon>
        <taxon>Dothideomycetes</taxon>
        <taxon>Dothideomycetes incertae sedis</taxon>
        <taxon>Botryosphaeriales</taxon>
        <taxon>Phyllostictaceae</taxon>
        <taxon>Phyllosticta</taxon>
    </lineage>
</organism>
<proteinExistence type="predicted"/>
<evidence type="ECO:0000313" key="2">
    <source>
        <dbReference type="EMBL" id="KAK8153706.1"/>
    </source>
</evidence>
<evidence type="ECO:0000256" key="1">
    <source>
        <dbReference type="SAM" id="MobiDB-lite"/>
    </source>
</evidence>
<evidence type="ECO:0000313" key="3">
    <source>
        <dbReference type="Proteomes" id="UP001456524"/>
    </source>
</evidence>
<feature type="region of interest" description="Disordered" evidence="1">
    <location>
        <begin position="154"/>
        <end position="200"/>
    </location>
</feature>
<name>A0ABR1XGJ4_9PEZI</name>
<sequence length="200" mass="22145">MDGRLVRAEGERSGRARERRRLQCGVAWAWASSNNNDTMLSAHANRKLCKARTTYRVASTLLRLITCQRPVAGIPRCLGHIHTSASRCSDPDHSQPEPACQPDYQPAWSTTPRLSLSVASTVTRFLFLYSGSLARCLFSSSSPIARVLDVDLDRDQTAPPSSSPPAPDELRLRHRPRIARSAQTRHPSSHLSPLLSVAQR</sequence>
<protein>
    <submittedName>
        <fullName evidence="2">Uncharacterized protein</fullName>
    </submittedName>
</protein>
<feature type="compositionally biased region" description="Low complexity" evidence="1">
    <location>
        <begin position="189"/>
        <end position="200"/>
    </location>
</feature>